<keyword evidence="10" id="KW-1185">Reference proteome</keyword>
<feature type="transmembrane region" description="Helical" evidence="7">
    <location>
        <begin position="87"/>
        <end position="106"/>
    </location>
</feature>
<dbReference type="PROSITE" id="PS50850">
    <property type="entry name" value="MFS"/>
    <property type="match status" value="1"/>
</dbReference>
<dbReference type="EMBL" id="SJPL01000001">
    <property type="protein sequence ID" value="TWT72415.1"/>
    <property type="molecule type" value="Genomic_DNA"/>
</dbReference>
<feature type="transmembrane region" description="Helical" evidence="7">
    <location>
        <begin position="59"/>
        <end position="80"/>
    </location>
</feature>
<dbReference type="Pfam" id="PF05977">
    <property type="entry name" value="MFS_3"/>
    <property type="match status" value="1"/>
</dbReference>
<protein>
    <submittedName>
        <fullName evidence="9">Enterobactin exporter EntS</fullName>
    </submittedName>
</protein>
<sequence>MSTSTIAPAVRISPWAPLRIRLFRAFWFASIASNLGTWIHEVGAGWLMTHLAPEPQMVAAVRTAMSLPIVFLAFPAGALADRIDRRRLLLVTQISLLLIATTLSMLTAADLISAWGLLALTFLIGLGMVLHIPTWQASVPELVPRNQLSRAVALGSISFNLARAVGPAVGGLLIASLGVWIAFAMNAASFAGVIVVLLLWQRRGTESSRGQSFALSVRHGIRYIMRKVRMRNVLASVFLFVLPASVMWSLLPLVVSQQLGWDAGGFGMLYGLIGAGAVAAAGVLPRIDHRLGRDKTVAVAMTGFAVGLWCLSQVRSVTTVVPVMLLLGSCWMMTLTSLNTTAQITLPQRMRARGMGSYLTMLALSMTLGSILWGFVAEQTDVAFALRTAAVLMIVTTAAGLRFRLD</sequence>
<dbReference type="InterPro" id="IPR020846">
    <property type="entry name" value="MFS_dom"/>
</dbReference>
<dbReference type="AlphaFoldDB" id="A0A5C5YDN8"/>
<feature type="transmembrane region" description="Helical" evidence="7">
    <location>
        <begin position="151"/>
        <end position="174"/>
    </location>
</feature>
<keyword evidence="2" id="KW-0813">Transport</keyword>
<reference evidence="9 10" key="1">
    <citation type="submission" date="2019-02" db="EMBL/GenBank/DDBJ databases">
        <title>Deep-cultivation of Planctomycetes and their phenomic and genomic characterization uncovers novel biology.</title>
        <authorList>
            <person name="Wiegand S."/>
            <person name="Jogler M."/>
            <person name="Boedeker C."/>
            <person name="Pinto D."/>
            <person name="Vollmers J."/>
            <person name="Rivas-Marin E."/>
            <person name="Kohn T."/>
            <person name="Peeters S.H."/>
            <person name="Heuer A."/>
            <person name="Rast P."/>
            <person name="Oberbeckmann S."/>
            <person name="Bunk B."/>
            <person name="Jeske O."/>
            <person name="Meyerdierks A."/>
            <person name="Storesund J.E."/>
            <person name="Kallscheuer N."/>
            <person name="Luecker S."/>
            <person name="Lage O.M."/>
            <person name="Pohl T."/>
            <person name="Merkel B.J."/>
            <person name="Hornburger P."/>
            <person name="Mueller R.-W."/>
            <person name="Bruemmer F."/>
            <person name="Labrenz M."/>
            <person name="Spormann A.M."/>
            <person name="Op Den Camp H."/>
            <person name="Overmann J."/>
            <person name="Amann R."/>
            <person name="Jetten M.S.M."/>
            <person name="Mascher T."/>
            <person name="Medema M.H."/>
            <person name="Devos D.P."/>
            <person name="Kaster A.-K."/>
            <person name="Ovreas L."/>
            <person name="Rohde M."/>
            <person name="Galperin M.Y."/>
            <person name="Jogler C."/>
        </authorList>
    </citation>
    <scope>NUCLEOTIDE SEQUENCE [LARGE SCALE GENOMIC DNA]</scope>
    <source>
        <strain evidence="9 10">Pan14r</strain>
    </source>
</reference>
<accession>A0A5C5YDN8</accession>
<feature type="transmembrane region" description="Helical" evidence="7">
    <location>
        <begin position="232"/>
        <end position="251"/>
    </location>
</feature>
<evidence type="ECO:0000313" key="10">
    <source>
        <dbReference type="Proteomes" id="UP000317238"/>
    </source>
</evidence>
<proteinExistence type="predicted"/>
<dbReference type="SUPFAM" id="SSF103473">
    <property type="entry name" value="MFS general substrate transporter"/>
    <property type="match status" value="1"/>
</dbReference>
<evidence type="ECO:0000256" key="3">
    <source>
        <dbReference type="ARBA" id="ARBA00022475"/>
    </source>
</evidence>
<gene>
    <name evidence="9" type="ORF">Pan14r_47350</name>
</gene>
<dbReference type="GO" id="GO:0022857">
    <property type="term" value="F:transmembrane transporter activity"/>
    <property type="evidence" value="ECO:0007669"/>
    <property type="project" value="InterPro"/>
</dbReference>
<feature type="transmembrane region" description="Helical" evidence="7">
    <location>
        <begin position="263"/>
        <end position="284"/>
    </location>
</feature>
<dbReference type="CDD" id="cd06173">
    <property type="entry name" value="MFS_MefA_like"/>
    <property type="match status" value="1"/>
</dbReference>
<evidence type="ECO:0000256" key="5">
    <source>
        <dbReference type="ARBA" id="ARBA00022989"/>
    </source>
</evidence>
<evidence type="ECO:0000256" key="6">
    <source>
        <dbReference type="ARBA" id="ARBA00023136"/>
    </source>
</evidence>
<evidence type="ECO:0000256" key="1">
    <source>
        <dbReference type="ARBA" id="ARBA00004651"/>
    </source>
</evidence>
<dbReference type="InterPro" id="IPR036259">
    <property type="entry name" value="MFS_trans_sf"/>
</dbReference>
<dbReference type="Proteomes" id="UP000317238">
    <property type="component" value="Unassembled WGS sequence"/>
</dbReference>
<evidence type="ECO:0000313" key="9">
    <source>
        <dbReference type="EMBL" id="TWT72415.1"/>
    </source>
</evidence>
<feature type="transmembrane region" description="Helical" evidence="7">
    <location>
        <begin position="112"/>
        <end position="130"/>
    </location>
</feature>
<dbReference type="OrthoDB" id="9775268at2"/>
<evidence type="ECO:0000256" key="2">
    <source>
        <dbReference type="ARBA" id="ARBA00022448"/>
    </source>
</evidence>
<feature type="transmembrane region" description="Helical" evidence="7">
    <location>
        <begin position="21"/>
        <end position="39"/>
    </location>
</feature>
<organism evidence="9 10">
    <name type="scientific">Crateriforma conspicua</name>
    <dbReference type="NCBI Taxonomy" id="2527996"/>
    <lineage>
        <taxon>Bacteria</taxon>
        <taxon>Pseudomonadati</taxon>
        <taxon>Planctomycetota</taxon>
        <taxon>Planctomycetia</taxon>
        <taxon>Planctomycetales</taxon>
        <taxon>Planctomycetaceae</taxon>
        <taxon>Crateriforma</taxon>
    </lineage>
</organism>
<feature type="transmembrane region" description="Helical" evidence="7">
    <location>
        <begin position="296"/>
        <end position="314"/>
    </location>
</feature>
<comment type="subcellular location">
    <subcellularLocation>
        <location evidence="1">Cell membrane</location>
        <topology evidence="1">Multi-pass membrane protein</topology>
    </subcellularLocation>
</comment>
<dbReference type="PANTHER" id="PTHR23513">
    <property type="entry name" value="INTEGRAL MEMBRANE EFFLUX PROTEIN-RELATED"/>
    <property type="match status" value="1"/>
</dbReference>
<comment type="caution">
    <text evidence="9">The sequence shown here is derived from an EMBL/GenBank/DDBJ whole genome shotgun (WGS) entry which is preliminary data.</text>
</comment>
<evidence type="ECO:0000259" key="8">
    <source>
        <dbReference type="PROSITE" id="PS50850"/>
    </source>
</evidence>
<keyword evidence="6 7" id="KW-0472">Membrane</keyword>
<evidence type="ECO:0000256" key="7">
    <source>
        <dbReference type="SAM" id="Phobius"/>
    </source>
</evidence>
<dbReference type="PANTHER" id="PTHR23513:SF11">
    <property type="entry name" value="STAPHYLOFERRIN A TRANSPORTER"/>
    <property type="match status" value="1"/>
</dbReference>
<name>A0A5C5YDN8_9PLAN</name>
<dbReference type="InterPro" id="IPR010290">
    <property type="entry name" value="TM_effector"/>
</dbReference>
<feature type="transmembrane region" description="Helical" evidence="7">
    <location>
        <begin position="382"/>
        <end position="401"/>
    </location>
</feature>
<dbReference type="Gene3D" id="1.20.1250.20">
    <property type="entry name" value="MFS general substrate transporter like domains"/>
    <property type="match status" value="1"/>
</dbReference>
<dbReference type="RefSeq" id="WP_145293228.1">
    <property type="nucleotide sequence ID" value="NZ_CP036319.1"/>
</dbReference>
<keyword evidence="4 7" id="KW-0812">Transmembrane</keyword>
<feature type="transmembrane region" description="Helical" evidence="7">
    <location>
        <begin position="320"/>
        <end position="338"/>
    </location>
</feature>
<dbReference type="GO" id="GO:0005886">
    <property type="term" value="C:plasma membrane"/>
    <property type="evidence" value="ECO:0007669"/>
    <property type="project" value="UniProtKB-SubCell"/>
</dbReference>
<keyword evidence="5 7" id="KW-1133">Transmembrane helix</keyword>
<feature type="domain" description="Major facilitator superfamily (MFS) profile" evidence="8">
    <location>
        <begin position="1"/>
        <end position="406"/>
    </location>
</feature>
<feature type="transmembrane region" description="Helical" evidence="7">
    <location>
        <begin position="180"/>
        <end position="200"/>
    </location>
</feature>
<feature type="transmembrane region" description="Helical" evidence="7">
    <location>
        <begin position="358"/>
        <end position="376"/>
    </location>
</feature>
<evidence type="ECO:0000256" key="4">
    <source>
        <dbReference type="ARBA" id="ARBA00022692"/>
    </source>
</evidence>
<keyword evidence="3" id="KW-1003">Cell membrane</keyword>